<dbReference type="KEGG" id="svp:Pan189_30840"/>
<keyword evidence="3" id="KW-1185">Reference proteome</keyword>
<evidence type="ECO:0000256" key="1">
    <source>
        <dbReference type="SAM" id="Phobius"/>
    </source>
</evidence>
<gene>
    <name evidence="2" type="ORF">Pan189_30840</name>
</gene>
<feature type="transmembrane region" description="Helical" evidence="1">
    <location>
        <begin position="6"/>
        <end position="26"/>
    </location>
</feature>
<keyword evidence="1" id="KW-0812">Transmembrane</keyword>
<proteinExistence type="predicted"/>
<keyword evidence="1" id="KW-0472">Membrane</keyword>
<organism evidence="2 3">
    <name type="scientific">Stratiformator vulcanicus</name>
    <dbReference type="NCBI Taxonomy" id="2527980"/>
    <lineage>
        <taxon>Bacteria</taxon>
        <taxon>Pseudomonadati</taxon>
        <taxon>Planctomycetota</taxon>
        <taxon>Planctomycetia</taxon>
        <taxon>Planctomycetales</taxon>
        <taxon>Planctomycetaceae</taxon>
        <taxon>Stratiformator</taxon>
    </lineage>
</organism>
<dbReference type="EMBL" id="CP036268">
    <property type="protein sequence ID" value="QDT38688.1"/>
    <property type="molecule type" value="Genomic_DNA"/>
</dbReference>
<evidence type="ECO:0000313" key="3">
    <source>
        <dbReference type="Proteomes" id="UP000317318"/>
    </source>
</evidence>
<sequence length="70" mass="7608">MINATVILIIAIGLLPATFIAGLLVFMTNEVRNRASRQAGLLELYGLAAVAWVVTGPVPVAVFLWFWLKP</sequence>
<feature type="transmembrane region" description="Helical" evidence="1">
    <location>
        <begin position="47"/>
        <end position="68"/>
    </location>
</feature>
<dbReference type="AlphaFoldDB" id="A0A517R482"/>
<accession>A0A517R482</accession>
<evidence type="ECO:0000313" key="2">
    <source>
        <dbReference type="EMBL" id="QDT38688.1"/>
    </source>
</evidence>
<protein>
    <submittedName>
        <fullName evidence="2">Uncharacterized protein</fullName>
    </submittedName>
</protein>
<name>A0A517R482_9PLAN</name>
<dbReference type="RefSeq" id="WP_145364773.1">
    <property type="nucleotide sequence ID" value="NZ_CP036268.1"/>
</dbReference>
<reference evidence="2 3" key="1">
    <citation type="submission" date="2019-02" db="EMBL/GenBank/DDBJ databases">
        <title>Deep-cultivation of Planctomycetes and their phenomic and genomic characterization uncovers novel biology.</title>
        <authorList>
            <person name="Wiegand S."/>
            <person name="Jogler M."/>
            <person name="Boedeker C."/>
            <person name="Pinto D."/>
            <person name="Vollmers J."/>
            <person name="Rivas-Marin E."/>
            <person name="Kohn T."/>
            <person name="Peeters S.H."/>
            <person name="Heuer A."/>
            <person name="Rast P."/>
            <person name="Oberbeckmann S."/>
            <person name="Bunk B."/>
            <person name="Jeske O."/>
            <person name="Meyerdierks A."/>
            <person name="Storesund J.E."/>
            <person name="Kallscheuer N."/>
            <person name="Luecker S."/>
            <person name="Lage O.M."/>
            <person name="Pohl T."/>
            <person name="Merkel B.J."/>
            <person name="Hornburger P."/>
            <person name="Mueller R.-W."/>
            <person name="Bruemmer F."/>
            <person name="Labrenz M."/>
            <person name="Spormann A.M."/>
            <person name="Op den Camp H."/>
            <person name="Overmann J."/>
            <person name="Amann R."/>
            <person name="Jetten M.S.M."/>
            <person name="Mascher T."/>
            <person name="Medema M.H."/>
            <person name="Devos D.P."/>
            <person name="Kaster A.-K."/>
            <person name="Ovreas L."/>
            <person name="Rohde M."/>
            <person name="Galperin M.Y."/>
            <person name="Jogler C."/>
        </authorList>
    </citation>
    <scope>NUCLEOTIDE SEQUENCE [LARGE SCALE GENOMIC DNA]</scope>
    <source>
        <strain evidence="2 3">Pan189</strain>
    </source>
</reference>
<dbReference type="Proteomes" id="UP000317318">
    <property type="component" value="Chromosome"/>
</dbReference>
<keyword evidence="1" id="KW-1133">Transmembrane helix</keyword>